<reference evidence="4 5" key="1">
    <citation type="submission" date="2020-08" db="EMBL/GenBank/DDBJ databases">
        <title>Sequencing the genomes of 1000 actinobacteria strains.</title>
        <authorList>
            <person name="Klenk H.-P."/>
        </authorList>
    </citation>
    <scope>NUCLEOTIDE SEQUENCE [LARGE SCALE GENOMIC DNA]</scope>
    <source>
        <strain evidence="4 5">DSM 20419</strain>
    </source>
</reference>
<proteinExistence type="predicted"/>
<dbReference type="InterPro" id="IPR000602">
    <property type="entry name" value="Glyco_hydro_38_N"/>
</dbReference>
<feature type="region of interest" description="Disordered" evidence="1">
    <location>
        <begin position="443"/>
        <end position="475"/>
    </location>
</feature>
<evidence type="ECO:0000259" key="2">
    <source>
        <dbReference type="Pfam" id="PF01074"/>
    </source>
</evidence>
<comment type="caution">
    <text evidence="4">The sequence shown here is derived from an EMBL/GenBank/DDBJ whole genome shotgun (WGS) entry which is preliminary data.</text>
</comment>
<dbReference type="Pfam" id="PF01074">
    <property type="entry name" value="Glyco_hydro_38N"/>
    <property type="match status" value="1"/>
</dbReference>
<feature type="compositionally biased region" description="Low complexity" evidence="1">
    <location>
        <begin position="532"/>
        <end position="544"/>
    </location>
</feature>
<dbReference type="AlphaFoldDB" id="A0A7W4YG24"/>
<protein>
    <recommendedName>
        <fullName evidence="6">Alpha-mannosidase</fullName>
    </recommendedName>
</protein>
<dbReference type="PANTHER" id="PTHR46017">
    <property type="entry name" value="ALPHA-MANNOSIDASE 2C1"/>
    <property type="match status" value="1"/>
</dbReference>
<evidence type="ECO:0000256" key="1">
    <source>
        <dbReference type="SAM" id="MobiDB-lite"/>
    </source>
</evidence>
<feature type="domain" description="Alpha-mannosidase Ams1-like N-terminal" evidence="3">
    <location>
        <begin position="29"/>
        <end position="155"/>
    </location>
</feature>
<feature type="compositionally biased region" description="Low complexity" evidence="1">
    <location>
        <begin position="570"/>
        <end position="583"/>
    </location>
</feature>
<dbReference type="InterPro" id="IPR027291">
    <property type="entry name" value="Glyco_hydro_38_N_sf"/>
</dbReference>
<feature type="region of interest" description="Disordered" evidence="1">
    <location>
        <begin position="502"/>
        <end position="614"/>
    </location>
</feature>
<name>A0A7W4YG24_9MICO</name>
<dbReference type="Pfam" id="PF22907">
    <property type="entry name" value="Ams1-like_1st"/>
    <property type="match status" value="1"/>
</dbReference>
<feature type="domain" description="Glycoside hydrolase family 38 N-terminal" evidence="2">
    <location>
        <begin position="255"/>
        <end position="504"/>
    </location>
</feature>
<dbReference type="GO" id="GO:0004559">
    <property type="term" value="F:alpha-mannosidase activity"/>
    <property type="evidence" value="ECO:0007669"/>
    <property type="project" value="InterPro"/>
</dbReference>
<feature type="compositionally biased region" description="Basic residues" evidence="1">
    <location>
        <begin position="603"/>
        <end position="614"/>
    </location>
</feature>
<evidence type="ECO:0000313" key="4">
    <source>
        <dbReference type="EMBL" id="MBB2957601.1"/>
    </source>
</evidence>
<gene>
    <name evidence="4" type="ORF">FHX72_001738</name>
</gene>
<evidence type="ECO:0008006" key="6">
    <source>
        <dbReference type="Google" id="ProtNLM"/>
    </source>
</evidence>
<dbReference type="PANTHER" id="PTHR46017:SF1">
    <property type="entry name" value="ALPHA-MANNOSIDASE 2C1"/>
    <property type="match status" value="1"/>
</dbReference>
<dbReference type="GO" id="GO:0009313">
    <property type="term" value="P:oligosaccharide catabolic process"/>
    <property type="evidence" value="ECO:0007669"/>
    <property type="project" value="TreeGrafter"/>
</dbReference>
<dbReference type="InterPro" id="IPR054723">
    <property type="entry name" value="Ams1-like_N"/>
</dbReference>
<dbReference type="GO" id="GO:0006013">
    <property type="term" value="P:mannose metabolic process"/>
    <property type="evidence" value="ECO:0007669"/>
    <property type="project" value="InterPro"/>
</dbReference>
<feature type="compositionally biased region" description="Basic and acidic residues" evidence="1">
    <location>
        <begin position="443"/>
        <end position="453"/>
    </location>
</feature>
<evidence type="ECO:0000259" key="3">
    <source>
        <dbReference type="Pfam" id="PF22907"/>
    </source>
</evidence>
<accession>A0A7W4YG24</accession>
<sequence length="614" mass="67692">MPDPTQFVDLRNRRFVSERLTPAIYRERVPLTFTSWDVPGEPVPFAEAVAQEYAPFRVGDEWSRPWGTTWFHITGTVPADWEMTDARVEVLVDLGFVSGHPGFQAEGLVWTPEGHILKAIEPRNTAVPLEIGPGDSIDLYIEAASNPDVQGESVYAPTPMGDLATSGDAPNYRTGVLDIGLRDVPVWELAQDVWTLDGLWRELGEEQPRRAEILRGLERLIDTLDPDDISSTAKAGREVLAPLLASPAYASAHHLVAVGHAHIDSAWLWPVRETICKCARAFSNVLSLMDGNDDFLFACSSAQQFAWMKEHYPDLLERIKVRVLDGRFVPVGGMWVESDTNLPGGEAMARQFVAGKGFFIREFGIEPPEVWLPDSFGYSAALPQIVKAAGSKYFLTQKPSWNETNVMPHHTFNWEGIDGSQVFTHFPPVATYNSVLSQEELHKAQRDYKEKGEANSSLVPFGYGNGGGGPTREMVSAAERTRNLEGSPTVEMTSPQAFFEQAEAELEQPRSGPARSTSSSTAAPTPRRRARSAATAEASTSCARQSSGRPPRRSAREPRTRTPSSIQPGRRYCCSSSTTSCRAPPSPGCTRSRRSTTSASRVSSRRSSRRRSAR</sequence>
<feature type="compositionally biased region" description="Low complexity" evidence="1">
    <location>
        <begin position="509"/>
        <end position="525"/>
    </location>
</feature>
<dbReference type="SUPFAM" id="SSF88713">
    <property type="entry name" value="Glycoside hydrolase/deacetylase"/>
    <property type="match status" value="1"/>
</dbReference>
<evidence type="ECO:0000313" key="5">
    <source>
        <dbReference type="Proteomes" id="UP000545286"/>
    </source>
</evidence>
<dbReference type="EMBL" id="JACHWJ010000002">
    <property type="protein sequence ID" value="MBB2957601.1"/>
    <property type="molecule type" value="Genomic_DNA"/>
</dbReference>
<dbReference type="CDD" id="cd10789">
    <property type="entry name" value="GH38N_AMII_ER_cytosolic"/>
    <property type="match status" value="1"/>
</dbReference>
<dbReference type="Proteomes" id="UP000545286">
    <property type="component" value="Unassembled WGS sequence"/>
</dbReference>
<dbReference type="InterPro" id="IPR011330">
    <property type="entry name" value="Glyco_hydro/deAcase_b/a-brl"/>
</dbReference>
<dbReference type="Gene3D" id="3.20.110.10">
    <property type="entry name" value="Glycoside hydrolase 38, N terminal domain"/>
    <property type="match status" value="1"/>
</dbReference>
<keyword evidence="5" id="KW-1185">Reference proteome</keyword>
<dbReference type="FunFam" id="3.20.110.10:FF:000002">
    <property type="entry name" value="alpha-mannosidase 2C1 isoform X1"/>
    <property type="match status" value="1"/>
</dbReference>
<organism evidence="4 5">
    <name type="scientific">Pseudoclavibacter helvolus</name>
    <dbReference type="NCBI Taxonomy" id="255205"/>
    <lineage>
        <taxon>Bacteria</taxon>
        <taxon>Bacillati</taxon>
        <taxon>Actinomycetota</taxon>
        <taxon>Actinomycetes</taxon>
        <taxon>Micrococcales</taxon>
        <taxon>Microbacteriaceae</taxon>
        <taxon>Pseudoclavibacter</taxon>
    </lineage>
</organism>